<evidence type="ECO:0000313" key="3">
    <source>
        <dbReference type="Proteomes" id="UP000310200"/>
    </source>
</evidence>
<protein>
    <submittedName>
        <fullName evidence="2">Uncharacterized protein</fullName>
    </submittedName>
</protein>
<dbReference type="EMBL" id="QBLH01000808">
    <property type="protein sequence ID" value="TGZ54185.1"/>
    <property type="molecule type" value="Genomic_DNA"/>
</dbReference>
<name>A0A4S2KVT7_9HYME</name>
<comment type="caution">
    <text evidence="2">The sequence shown here is derived from an EMBL/GenBank/DDBJ whole genome shotgun (WGS) entry which is preliminary data.</text>
</comment>
<sequence>MSYTISVIFYAYLLYLMNEQCEFIGAQRNSVSDNVILIFLIMVDINQNSSHKILGGTCCSTTTMISGSPRYSTKVYRYSVESLWFLKSFLFTDTLRGQSLTAARVIPPSWDPFDLPRKWDTVQRSQEGRKGFYGNLKIFQIHPRGNRREREVNQVGSFEAIKASETGSNESEQPIERASEGPKKRRGRKKEERKKEKKERRKEGKRRREPSRRRRRRVAWRRRGTSGIGPGTRPCAPAAPLPHPGRRGGHAGPPRADQYFGSGTRRGGAGRALPSAAEPRHEASRVADHGRRCRLSRRAGVVAEGCVVS</sequence>
<feature type="region of interest" description="Disordered" evidence="1">
    <location>
        <begin position="159"/>
        <end position="290"/>
    </location>
</feature>
<proteinExistence type="predicted"/>
<dbReference type="AlphaFoldDB" id="A0A4S2KVT7"/>
<accession>A0A4S2KVT7</accession>
<evidence type="ECO:0000313" key="2">
    <source>
        <dbReference type="EMBL" id="TGZ54185.1"/>
    </source>
</evidence>
<feature type="compositionally biased region" description="Basic residues" evidence="1">
    <location>
        <begin position="195"/>
        <end position="224"/>
    </location>
</feature>
<dbReference type="Proteomes" id="UP000310200">
    <property type="component" value="Unassembled WGS sequence"/>
</dbReference>
<feature type="compositionally biased region" description="Basic and acidic residues" evidence="1">
    <location>
        <begin position="278"/>
        <end position="290"/>
    </location>
</feature>
<reference evidence="2 3" key="1">
    <citation type="journal article" date="2019" name="Philos. Trans. R. Soc. Lond., B, Biol. Sci.">
        <title>Ant behaviour and brain gene expression of defending hosts depend on the ecological success of the intruding social parasite.</title>
        <authorList>
            <person name="Kaur R."/>
            <person name="Stoldt M."/>
            <person name="Jongepier E."/>
            <person name="Feldmeyer B."/>
            <person name="Menzel F."/>
            <person name="Bornberg-Bauer E."/>
            <person name="Foitzik S."/>
        </authorList>
    </citation>
    <scope>NUCLEOTIDE SEQUENCE [LARGE SCALE GENOMIC DNA]</scope>
    <source>
        <tissue evidence="2">Whole body</tissue>
    </source>
</reference>
<gene>
    <name evidence="2" type="ORF">DBV15_02423</name>
</gene>
<organism evidence="2 3">
    <name type="scientific">Temnothorax longispinosus</name>
    <dbReference type="NCBI Taxonomy" id="300112"/>
    <lineage>
        <taxon>Eukaryota</taxon>
        <taxon>Metazoa</taxon>
        <taxon>Ecdysozoa</taxon>
        <taxon>Arthropoda</taxon>
        <taxon>Hexapoda</taxon>
        <taxon>Insecta</taxon>
        <taxon>Pterygota</taxon>
        <taxon>Neoptera</taxon>
        <taxon>Endopterygota</taxon>
        <taxon>Hymenoptera</taxon>
        <taxon>Apocrita</taxon>
        <taxon>Aculeata</taxon>
        <taxon>Formicoidea</taxon>
        <taxon>Formicidae</taxon>
        <taxon>Myrmicinae</taxon>
        <taxon>Temnothorax</taxon>
    </lineage>
</organism>
<keyword evidence="3" id="KW-1185">Reference proteome</keyword>
<evidence type="ECO:0000256" key="1">
    <source>
        <dbReference type="SAM" id="MobiDB-lite"/>
    </source>
</evidence>